<dbReference type="EMBL" id="JANAKD010000022">
    <property type="protein sequence ID" value="KAJ3499100.1"/>
    <property type="molecule type" value="Genomic_DNA"/>
</dbReference>
<evidence type="ECO:0000313" key="1">
    <source>
        <dbReference type="EMBL" id="KAJ3499100.1"/>
    </source>
</evidence>
<keyword evidence="2" id="KW-1185">Reference proteome</keyword>
<organism evidence="1 2">
    <name type="scientific">Lecanicillium saksenae</name>
    <dbReference type="NCBI Taxonomy" id="468837"/>
    <lineage>
        <taxon>Eukaryota</taxon>
        <taxon>Fungi</taxon>
        <taxon>Dikarya</taxon>
        <taxon>Ascomycota</taxon>
        <taxon>Pezizomycotina</taxon>
        <taxon>Sordariomycetes</taxon>
        <taxon>Hypocreomycetidae</taxon>
        <taxon>Hypocreales</taxon>
        <taxon>Cordycipitaceae</taxon>
        <taxon>Lecanicillium</taxon>
    </lineage>
</organism>
<comment type="caution">
    <text evidence="1">The sequence shown here is derived from an EMBL/GenBank/DDBJ whole genome shotgun (WGS) entry which is preliminary data.</text>
</comment>
<reference evidence="1" key="1">
    <citation type="submission" date="2022-07" db="EMBL/GenBank/DDBJ databases">
        <title>Genome Sequence of Lecanicillium saksenae.</title>
        <authorList>
            <person name="Buettner E."/>
        </authorList>
    </citation>
    <scope>NUCLEOTIDE SEQUENCE</scope>
    <source>
        <strain evidence="1">VT-O1</strain>
    </source>
</reference>
<gene>
    <name evidence="1" type="ORF">NLG97_g617</name>
</gene>
<evidence type="ECO:0000313" key="2">
    <source>
        <dbReference type="Proteomes" id="UP001148737"/>
    </source>
</evidence>
<name>A0ACC1R7E0_9HYPO</name>
<protein>
    <submittedName>
        <fullName evidence="1">Uncharacterized protein</fullName>
    </submittedName>
</protein>
<sequence length="436" mass="49602">MPPIALDRPHAAQTSNSVPSDKISDASYWWQTSGRDLSRMLEEAEYPEPVRKQFLDFYRTVLCPQLGTKPQPDSKVACMSWDGTPFEYSFELRGSTKKQKVRFSIDLTQLRPTDPEFPLNINSTQTVVNILAKRTPGFDDSWYRSIKSSFVHSHLSSADQHALVAKTGYYTQVGLGFDIASKAAADDSLPVLGKVYFPPCFAAALQGITRWDAVQNAIRALPGIDQVPNIIKSMELIDDFVTTNSDEYRHGPRFLATDFVSPDKSRLKVYFRQPFQDFESIWNFYTLGGRIPGLDEDKEMVRDLFAMAGNTTGQVQTGDESKPHYTTVARKMTAIYFSLSPNNPLPAPKILFYPKNIADNDEVITRGVDQWLHKYNWYDGGKSMEQRTQDVFTHRRLSERTGICSFMGIGRKEDPTKRDLSLQFYVTPELYTTPRF</sequence>
<accession>A0ACC1R7E0</accession>
<dbReference type="Proteomes" id="UP001148737">
    <property type="component" value="Unassembled WGS sequence"/>
</dbReference>
<proteinExistence type="predicted"/>